<evidence type="ECO:0000313" key="2">
    <source>
        <dbReference type="EMBL" id="SFH90617.1"/>
    </source>
</evidence>
<evidence type="ECO:0000256" key="1">
    <source>
        <dbReference type="SAM" id="SignalP"/>
    </source>
</evidence>
<evidence type="ECO:0000313" key="3">
    <source>
        <dbReference type="Proteomes" id="UP000183639"/>
    </source>
</evidence>
<name>A0A1I3DV50_SELRU</name>
<sequence length="285" mass="31149">MLWRKFLGTIWLCTMMLLGSANMVQALGLSTDGQGGYYASDNHDYMLIDTQPMGPISMWYMLDLNSCESGSYDGRAAVYGRVYMITSDSENSKGGTNFNFVFFQNGVYHAPGGSYQYIKGSDTSRAAKVIFDRANGKSSSGSKSSSSKQHNLLRDDQIAIGGISPFGSSQAYIRSIYGEPTKISRSWSKSWEAMVERWEYGDSFIMLFVGDSTEYPYLIKCTAANGLATPDGIKVGSPASEVITKYGKPPFAVNGSYHYKGRGDCDFVFSVANGVVTAIYVGWSA</sequence>
<gene>
    <name evidence="2" type="ORF">SAMN04487861_10812</name>
</gene>
<feature type="signal peptide" evidence="1">
    <location>
        <begin position="1"/>
        <end position="26"/>
    </location>
</feature>
<protein>
    <submittedName>
        <fullName evidence="2">Uncharacterized protein</fullName>
    </submittedName>
</protein>
<dbReference type="Proteomes" id="UP000183639">
    <property type="component" value="Unassembled WGS sequence"/>
</dbReference>
<dbReference type="RefSeq" id="WP_075442806.1">
    <property type="nucleotide sequence ID" value="NZ_FOQK01000008.1"/>
</dbReference>
<proteinExistence type="predicted"/>
<dbReference type="AlphaFoldDB" id="A0A1I3DV50"/>
<organism evidence="2 3">
    <name type="scientific">Selenomonas ruminantium</name>
    <dbReference type="NCBI Taxonomy" id="971"/>
    <lineage>
        <taxon>Bacteria</taxon>
        <taxon>Bacillati</taxon>
        <taxon>Bacillota</taxon>
        <taxon>Negativicutes</taxon>
        <taxon>Selenomonadales</taxon>
        <taxon>Selenomonadaceae</taxon>
        <taxon>Selenomonas</taxon>
    </lineage>
</organism>
<dbReference type="EMBL" id="FOQK01000008">
    <property type="protein sequence ID" value="SFH90617.1"/>
    <property type="molecule type" value="Genomic_DNA"/>
</dbReference>
<dbReference type="OrthoDB" id="3035565at2"/>
<keyword evidence="1" id="KW-0732">Signal</keyword>
<reference evidence="2 3" key="1">
    <citation type="submission" date="2016-10" db="EMBL/GenBank/DDBJ databases">
        <authorList>
            <person name="de Groot N.N."/>
        </authorList>
    </citation>
    <scope>NUCLEOTIDE SEQUENCE [LARGE SCALE GENOMIC DNA]</scope>
    <source>
        <strain evidence="2 3">Z108</strain>
    </source>
</reference>
<feature type="chain" id="PRO_5010318624" evidence="1">
    <location>
        <begin position="27"/>
        <end position="285"/>
    </location>
</feature>
<accession>A0A1I3DV50</accession>